<dbReference type="AlphaFoldDB" id="A0A168H1Q2"/>
<accession>A0A168H1Q2</accession>
<dbReference type="Proteomes" id="UP000077051">
    <property type="component" value="Unassembled WGS sequence"/>
</dbReference>
<dbReference type="EMBL" id="AMYB01000011">
    <property type="protein sequence ID" value="OAC98272.1"/>
    <property type="molecule type" value="Genomic_DNA"/>
</dbReference>
<protein>
    <submittedName>
        <fullName evidence="2">Uncharacterized protein</fullName>
    </submittedName>
</protein>
<comment type="caution">
    <text evidence="2">The sequence shown here is derived from an EMBL/GenBank/DDBJ whole genome shotgun (WGS) entry which is preliminary data.</text>
</comment>
<dbReference type="VEuPathDB" id="FungiDB:MUCCIDRAFT_86410"/>
<name>A0A168H1Q2_MUCCL</name>
<feature type="compositionally biased region" description="Basic residues" evidence="1">
    <location>
        <begin position="358"/>
        <end position="369"/>
    </location>
</feature>
<evidence type="ECO:0000256" key="1">
    <source>
        <dbReference type="SAM" id="MobiDB-lite"/>
    </source>
</evidence>
<feature type="region of interest" description="Disordered" evidence="1">
    <location>
        <begin position="342"/>
        <end position="389"/>
    </location>
</feature>
<feature type="compositionally biased region" description="Basic and acidic residues" evidence="1">
    <location>
        <begin position="370"/>
        <end position="389"/>
    </location>
</feature>
<keyword evidence="3" id="KW-1185">Reference proteome</keyword>
<reference evidence="2 3" key="1">
    <citation type="submission" date="2015-06" db="EMBL/GenBank/DDBJ databases">
        <title>Expansion of signal transduction pathways in fungi by whole-genome duplication.</title>
        <authorList>
            <consortium name="DOE Joint Genome Institute"/>
            <person name="Corrochano L.M."/>
            <person name="Kuo A."/>
            <person name="Marcet-Houben M."/>
            <person name="Polaino S."/>
            <person name="Salamov A."/>
            <person name="Villalobos J.M."/>
            <person name="Alvarez M.I."/>
            <person name="Avalos J."/>
            <person name="Benito E.P."/>
            <person name="Benoit I."/>
            <person name="Burger G."/>
            <person name="Camino L.P."/>
            <person name="Canovas D."/>
            <person name="Cerda-Olmedo E."/>
            <person name="Cheng J.-F."/>
            <person name="Dominguez A."/>
            <person name="Elias M."/>
            <person name="Eslava A.P."/>
            <person name="Glaser F."/>
            <person name="Grimwood J."/>
            <person name="Gutierrez G."/>
            <person name="Heitman J."/>
            <person name="Henrissat B."/>
            <person name="Iturriaga E.A."/>
            <person name="Lang B.F."/>
            <person name="Lavin J.L."/>
            <person name="Lee S."/>
            <person name="Li W."/>
            <person name="Lindquist E."/>
            <person name="Lopez-Garcia S."/>
            <person name="Luque E.M."/>
            <person name="Marcos A.T."/>
            <person name="Martin J."/>
            <person name="Mccluskey K."/>
            <person name="Medina H.R."/>
            <person name="Miralles-Duran A."/>
            <person name="Miyazaki A."/>
            <person name="Munoz-Torres E."/>
            <person name="Oguiza J.A."/>
            <person name="Ohm R."/>
            <person name="Olmedo M."/>
            <person name="Orejas M."/>
            <person name="Ortiz-Castellanos L."/>
            <person name="Pisabarro A.G."/>
            <person name="Rodriguez-Romero J."/>
            <person name="Ruiz-Herrera J."/>
            <person name="Ruiz-Vazquez R."/>
            <person name="Sanz C."/>
            <person name="Schackwitz W."/>
            <person name="Schmutz J."/>
            <person name="Shahriari M."/>
            <person name="Shelest E."/>
            <person name="Silva-Franco F."/>
            <person name="Soanes D."/>
            <person name="Syed K."/>
            <person name="Tagua V.G."/>
            <person name="Talbot N.J."/>
            <person name="Thon M."/>
            <person name="De Vries R.P."/>
            <person name="Wiebenga A."/>
            <person name="Yadav J.S."/>
            <person name="Braun E.L."/>
            <person name="Baker S."/>
            <person name="Garre V."/>
            <person name="Horwitz B."/>
            <person name="Torres-Martinez S."/>
            <person name="Idnurm A."/>
            <person name="Herrera-Estrella A."/>
            <person name="Gabaldon T."/>
            <person name="Grigoriev I.V."/>
        </authorList>
    </citation>
    <scope>NUCLEOTIDE SEQUENCE [LARGE SCALE GENOMIC DNA]</scope>
    <source>
        <strain evidence="2 3">CBS 277.49</strain>
    </source>
</reference>
<sequence>MSRDIFMEFANATTASLAGASRLEGGRVAVLSFVEHEEPVDYYSTTLLVLPHQETLRRRMRDARGPDVNILPEEDEAGGMAMLINVHGSVPNMADLNKRQPMPSTQLSVVVDFVHVFEEEEPEVSEDLRDMAYNSQERHPIGPSVPYGVDYAADLEYAQGMGYVEDDVYGGGEGGSGYDIAARSPDPAMVLDFEAQEELLRQRERNREAERAAREIMTGMEKTTRDSTTFVGDNGGGQLAQGQAYEVAPERQLSPAPEGQEEHVAIRRASASVGEVDSPVVKEDIVTQEVLASSPLPRITLSGLATATEPTAVALGTAHAGKAAAIKEEAATVPKRKAAEMIPQEQEAEGYVQPAPRALKRTKRQREKRPRSEFVERAAEQTKRRKIDE</sequence>
<organism evidence="2 3">
    <name type="scientific">Mucor lusitanicus CBS 277.49</name>
    <dbReference type="NCBI Taxonomy" id="747725"/>
    <lineage>
        <taxon>Eukaryota</taxon>
        <taxon>Fungi</taxon>
        <taxon>Fungi incertae sedis</taxon>
        <taxon>Mucoromycota</taxon>
        <taxon>Mucoromycotina</taxon>
        <taxon>Mucoromycetes</taxon>
        <taxon>Mucorales</taxon>
        <taxon>Mucorineae</taxon>
        <taxon>Mucoraceae</taxon>
        <taxon>Mucor</taxon>
    </lineage>
</organism>
<proteinExistence type="predicted"/>
<gene>
    <name evidence="2" type="ORF">MUCCIDRAFT_86410</name>
</gene>
<evidence type="ECO:0000313" key="3">
    <source>
        <dbReference type="Proteomes" id="UP000077051"/>
    </source>
</evidence>
<evidence type="ECO:0000313" key="2">
    <source>
        <dbReference type="EMBL" id="OAC98272.1"/>
    </source>
</evidence>